<dbReference type="Proteomes" id="UP000183413">
    <property type="component" value="Unassembled WGS sequence"/>
</dbReference>
<gene>
    <name evidence="3" type="ORF">SAMN04489713_13125</name>
</gene>
<dbReference type="PANTHER" id="PTHR48081:SF8">
    <property type="entry name" value="ALPHA_BETA HYDROLASE FOLD-3 DOMAIN-CONTAINING PROTEIN-RELATED"/>
    <property type="match status" value="1"/>
</dbReference>
<dbReference type="InterPro" id="IPR029058">
    <property type="entry name" value="AB_hydrolase_fold"/>
</dbReference>
<dbReference type="STRING" id="1993.SAMN04489713_13125"/>
<sequence length="314" mass="33730">MTDSVVTTGSDVVEETRAFNVKLAAALAAEPKPYDIGVAESRRRREQGEGLHSVPVRLPEGLDRTVPGRAGDVPVRVLRPADVRGVLLHVHGGGWTFGSADGQDTRLWELAEAAKLAVVSVGYRRAPEDPHPAAADDVEDAARWLITAASAEFGTDRLAIAGESAGAHLAALTLVRLSDRARAFLAAQLTYGAYDLSMTPSQRLGTDKLLVPTDVLAWFRDQLLPGRSAEERRDPAVSPLYADLRGMPPARFVAGTEDPLLDDSLFMAARWRAAGNVAELEVVADATHGFLNLPITITKRERARQAEYLAAAVS</sequence>
<evidence type="ECO:0000313" key="4">
    <source>
        <dbReference type="Proteomes" id="UP000183413"/>
    </source>
</evidence>
<accession>A0A1I5YBH1</accession>
<dbReference type="PANTHER" id="PTHR48081">
    <property type="entry name" value="AB HYDROLASE SUPERFAMILY PROTEIN C4A8.06C"/>
    <property type="match status" value="1"/>
</dbReference>
<dbReference type="RefSeq" id="WP_075024882.1">
    <property type="nucleotide sequence ID" value="NZ_FOVH01000031.1"/>
</dbReference>
<dbReference type="AlphaFoldDB" id="A0A1I5YBH1"/>
<dbReference type="EMBL" id="FOVH01000031">
    <property type="protein sequence ID" value="SFQ41523.1"/>
    <property type="molecule type" value="Genomic_DNA"/>
</dbReference>
<dbReference type="InParanoid" id="A0A1I5YBH1"/>
<feature type="domain" description="Alpha/beta hydrolase fold-3" evidence="2">
    <location>
        <begin position="87"/>
        <end position="291"/>
    </location>
</feature>
<dbReference type="Pfam" id="PF07859">
    <property type="entry name" value="Abhydrolase_3"/>
    <property type="match status" value="1"/>
</dbReference>
<organism evidence="3 4">
    <name type="scientific">Actinomadura madurae</name>
    <dbReference type="NCBI Taxonomy" id="1993"/>
    <lineage>
        <taxon>Bacteria</taxon>
        <taxon>Bacillati</taxon>
        <taxon>Actinomycetota</taxon>
        <taxon>Actinomycetes</taxon>
        <taxon>Streptosporangiales</taxon>
        <taxon>Thermomonosporaceae</taxon>
        <taxon>Actinomadura</taxon>
    </lineage>
</organism>
<name>A0A1I5YBH1_9ACTN</name>
<dbReference type="GO" id="GO:0016787">
    <property type="term" value="F:hydrolase activity"/>
    <property type="evidence" value="ECO:0007669"/>
    <property type="project" value="UniProtKB-KW"/>
</dbReference>
<proteinExistence type="predicted"/>
<dbReference type="eggNOG" id="COG0657">
    <property type="taxonomic scope" value="Bacteria"/>
</dbReference>
<evidence type="ECO:0000256" key="1">
    <source>
        <dbReference type="ARBA" id="ARBA00022801"/>
    </source>
</evidence>
<dbReference type="InterPro" id="IPR050300">
    <property type="entry name" value="GDXG_lipolytic_enzyme"/>
</dbReference>
<evidence type="ECO:0000313" key="3">
    <source>
        <dbReference type="EMBL" id="SFQ41523.1"/>
    </source>
</evidence>
<keyword evidence="1" id="KW-0378">Hydrolase</keyword>
<dbReference type="InterPro" id="IPR013094">
    <property type="entry name" value="AB_hydrolase_3"/>
</dbReference>
<protein>
    <submittedName>
        <fullName evidence="3">Acetyl esterase/lipase</fullName>
    </submittedName>
</protein>
<keyword evidence="4" id="KW-1185">Reference proteome</keyword>
<reference evidence="3 4" key="1">
    <citation type="submission" date="2016-10" db="EMBL/GenBank/DDBJ databases">
        <authorList>
            <person name="de Groot N.N."/>
        </authorList>
    </citation>
    <scope>NUCLEOTIDE SEQUENCE [LARGE SCALE GENOMIC DNA]</scope>
    <source>
        <strain evidence="3 4">DSM 43067</strain>
    </source>
</reference>
<dbReference type="Gene3D" id="3.40.50.1820">
    <property type="entry name" value="alpha/beta hydrolase"/>
    <property type="match status" value="1"/>
</dbReference>
<dbReference type="SUPFAM" id="SSF53474">
    <property type="entry name" value="alpha/beta-Hydrolases"/>
    <property type="match status" value="1"/>
</dbReference>
<evidence type="ECO:0000259" key="2">
    <source>
        <dbReference type="Pfam" id="PF07859"/>
    </source>
</evidence>